<dbReference type="EMBL" id="VNFF01000004">
    <property type="protein sequence ID" value="TVU85026.1"/>
    <property type="molecule type" value="Genomic_DNA"/>
</dbReference>
<dbReference type="RefSeq" id="WP_145234838.1">
    <property type="nucleotide sequence ID" value="NZ_VNFF01000004.1"/>
</dbReference>
<accession>A0ABY3FI87</accession>
<name>A0ABY3FI87_9GAMM</name>
<dbReference type="SUPFAM" id="SSF52788">
    <property type="entry name" value="Phosphotyrosine protein phosphatases I"/>
    <property type="match status" value="1"/>
</dbReference>
<sequence>MNILFLCTANIQRSRTAAEVFSAIDKSNNYKSAGLSKKYVSKAGTNLCSEDLLDWADKIYVFEDLHIERITRHTDKEHLHKITNLKIEDKYQYFQRELVLLLLEKFILTICKS</sequence>
<gene>
    <name evidence="1" type="ORF">FQP85_05075</name>
</gene>
<protein>
    <submittedName>
        <fullName evidence="1">Phosphotyrosine protein phosphatase</fullName>
    </submittedName>
</protein>
<reference evidence="1 2" key="1">
    <citation type="submission" date="2019-07" db="EMBL/GenBank/DDBJ databases">
        <title>Diversity of Bacteria from Kongsfjorden, Arctic.</title>
        <authorList>
            <person name="Yu Y."/>
        </authorList>
    </citation>
    <scope>NUCLEOTIDE SEQUENCE [LARGE SCALE GENOMIC DNA]</scope>
    <source>
        <strain evidence="1 2">SM1927</strain>
    </source>
</reference>
<dbReference type="Gene3D" id="3.40.50.2300">
    <property type="match status" value="1"/>
</dbReference>
<keyword evidence="2" id="KW-1185">Reference proteome</keyword>
<dbReference type="InterPro" id="IPR036196">
    <property type="entry name" value="Ptyr_pPase_sf"/>
</dbReference>
<evidence type="ECO:0000313" key="2">
    <source>
        <dbReference type="Proteomes" id="UP000317938"/>
    </source>
</evidence>
<organism evidence="1 2">
    <name type="scientific">Pseudoalteromonas neustonica</name>
    <dbReference type="NCBI Taxonomy" id="1840331"/>
    <lineage>
        <taxon>Bacteria</taxon>
        <taxon>Pseudomonadati</taxon>
        <taxon>Pseudomonadota</taxon>
        <taxon>Gammaproteobacteria</taxon>
        <taxon>Alteromonadales</taxon>
        <taxon>Pseudoalteromonadaceae</taxon>
        <taxon>Pseudoalteromonas</taxon>
    </lineage>
</organism>
<proteinExistence type="predicted"/>
<evidence type="ECO:0000313" key="1">
    <source>
        <dbReference type="EMBL" id="TVU85026.1"/>
    </source>
</evidence>
<dbReference type="Proteomes" id="UP000317938">
    <property type="component" value="Unassembled WGS sequence"/>
</dbReference>
<comment type="caution">
    <text evidence="1">The sequence shown here is derived from an EMBL/GenBank/DDBJ whole genome shotgun (WGS) entry which is preliminary data.</text>
</comment>